<dbReference type="PANTHER" id="PTHR43289:SF6">
    <property type="entry name" value="SERINE_THREONINE-PROTEIN KINASE NEKL-3"/>
    <property type="match status" value="1"/>
</dbReference>
<keyword evidence="6" id="KW-0067">ATP-binding</keyword>
<keyword evidence="3 9" id="KW-0808">Transferase</keyword>
<dbReference type="Pfam" id="PF00069">
    <property type="entry name" value="Pkinase"/>
    <property type="match status" value="1"/>
</dbReference>
<evidence type="ECO:0000256" key="7">
    <source>
        <dbReference type="SAM" id="MobiDB-lite"/>
    </source>
</evidence>
<dbReference type="EMBL" id="JBEZFP010000082">
    <property type="protein sequence ID" value="MEU8137203.1"/>
    <property type="molecule type" value="Genomic_DNA"/>
</dbReference>
<evidence type="ECO:0000256" key="4">
    <source>
        <dbReference type="ARBA" id="ARBA00022741"/>
    </source>
</evidence>
<evidence type="ECO:0000313" key="9">
    <source>
        <dbReference type="EMBL" id="MEU8137203.1"/>
    </source>
</evidence>
<dbReference type="Proteomes" id="UP001551482">
    <property type="component" value="Unassembled WGS sequence"/>
</dbReference>
<gene>
    <name evidence="9" type="ORF">AB0C36_27255</name>
</gene>
<evidence type="ECO:0000256" key="6">
    <source>
        <dbReference type="ARBA" id="ARBA00022840"/>
    </source>
</evidence>
<dbReference type="Gene3D" id="3.30.200.20">
    <property type="entry name" value="Phosphorylase Kinase, domain 1"/>
    <property type="match status" value="1"/>
</dbReference>
<name>A0ABV3DN79_9ACTN</name>
<keyword evidence="2" id="KW-0723">Serine/threonine-protein kinase</keyword>
<feature type="domain" description="Protein kinase" evidence="8">
    <location>
        <begin position="17"/>
        <end position="276"/>
    </location>
</feature>
<feature type="compositionally biased region" description="Low complexity" evidence="7">
    <location>
        <begin position="335"/>
        <end position="352"/>
    </location>
</feature>
<feature type="region of interest" description="Disordered" evidence="7">
    <location>
        <begin position="305"/>
        <end position="372"/>
    </location>
</feature>
<proteinExistence type="predicted"/>
<dbReference type="PROSITE" id="PS00108">
    <property type="entry name" value="PROTEIN_KINASE_ST"/>
    <property type="match status" value="1"/>
</dbReference>
<dbReference type="PANTHER" id="PTHR43289">
    <property type="entry name" value="MITOGEN-ACTIVATED PROTEIN KINASE KINASE KINASE 20-RELATED"/>
    <property type="match status" value="1"/>
</dbReference>
<keyword evidence="10" id="KW-1185">Reference proteome</keyword>
<comment type="caution">
    <text evidence="9">The sequence shown here is derived from an EMBL/GenBank/DDBJ whole genome shotgun (WGS) entry which is preliminary data.</text>
</comment>
<dbReference type="InterPro" id="IPR008271">
    <property type="entry name" value="Ser/Thr_kinase_AS"/>
</dbReference>
<accession>A0ABV3DN79</accession>
<dbReference type="SMART" id="SM00220">
    <property type="entry name" value="S_TKc"/>
    <property type="match status" value="1"/>
</dbReference>
<evidence type="ECO:0000259" key="8">
    <source>
        <dbReference type="PROSITE" id="PS50011"/>
    </source>
</evidence>
<evidence type="ECO:0000256" key="1">
    <source>
        <dbReference type="ARBA" id="ARBA00012513"/>
    </source>
</evidence>
<evidence type="ECO:0000313" key="10">
    <source>
        <dbReference type="Proteomes" id="UP001551482"/>
    </source>
</evidence>
<keyword evidence="4" id="KW-0547">Nucleotide-binding</keyword>
<dbReference type="InterPro" id="IPR011009">
    <property type="entry name" value="Kinase-like_dom_sf"/>
</dbReference>
<dbReference type="Gene3D" id="1.10.510.10">
    <property type="entry name" value="Transferase(Phosphotransferase) domain 1"/>
    <property type="match status" value="1"/>
</dbReference>
<dbReference type="InterPro" id="IPR000719">
    <property type="entry name" value="Prot_kinase_dom"/>
</dbReference>
<evidence type="ECO:0000256" key="3">
    <source>
        <dbReference type="ARBA" id="ARBA00022679"/>
    </source>
</evidence>
<dbReference type="CDD" id="cd14014">
    <property type="entry name" value="STKc_PknB_like"/>
    <property type="match status" value="1"/>
</dbReference>
<dbReference type="GO" id="GO:0004674">
    <property type="term" value="F:protein serine/threonine kinase activity"/>
    <property type="evidence" value="ECO:0007669"/>
    <property type="project" value="UniProtKB-EC"/>
</dbReference>
<reference evidence="9 10" key="1">
    <citation type="submission" date="2024-06" db="EMBL/GenBank/DDBJ databases">
        <title>The Natural Products Discovery Center: Release of the First 8490 Sequenced Strains for Exploring Actinobacteria Biosynthetic Diversity.</title>
        <authorList>
            <person name="Kalkreuter E."/>
            <person name="Kautsar S.A."/>
            <person name="Yang D."/>
            <person name="Bader C.D."/>
            <person name="Teijaro C.N."/>
            <person name="Fluegel L."/>
            <person name="Davis C.M."/>
            <person name="Simpson J.R."/>
            <person name="Lauterbach L."/>
            <person name="Steele A.D."/>
            <person name="Gui C."/>
            <person name="Meng S."/>
            <person name="Li G."/>
            <person name="Viehrig K."/>
            <person name="Ye F."/>
            <person name="Su P."/>
            <person name="Kiefer A.F."/>
            <person name="Nichols A."/>
            <person name="Cepeda A.J."/>
            <person name="Yan W."/>
            <person name="Fan B."/>
            <person name="Jiang Y."/>
            <person name="Adhikari A."/>
            <person name="Zheng C.-J."/>
            <person name="Schuster L."/>
            <person name="Cowan T.M."/>
            <person name="Smanski M.J."/>
            <person name="Chevrette M.G."/>
            <person name="De Carvalho L.P.S."/>
            <person name="Shen B."/>
        </authorList>
    </citation>
    <scope>NUCLEOTIDE SEQUENCE [LARGE SCALE GENOMIC DNA]</scope>
    <source>
        <strain evidence="9 10">NPDC048946</strain>
    </source>
</reference>
<dbReference type="PROSITE" id="PS50011">
    <property type="entry name" value="PROTEIN_KINASE_DOM"/>
    <property type="match status" value="1"/>
</dbReference>
<organism evidence="9 10">
    <name type="scientific">Streptodolium elevatio</name>
    <dbReference type="NCBI Taxonomy" id="3157996"/>
    <lineage>
        <taxon>Bacteria</taxon>
        <taxon>Bacillati</taxon>
        <taxon>Actinomycetota</taxon>
        <taxon>Actinomycetes</taxon>
        <taxon>Kitasatosporales</taxon>
        <taxon>Streptomycetaceae</taxon>
        <taxon>Streptodolium</taxon>
    </lineage>
</organism>
<sequence>MAGEVPEPPQPRYTVDAGGSQVLSRGADAVVYAATDNVTDSPVAMKVLHNDDPRAVAGFRQEADMLMRVQSPHVVAGLAQGEFDNGAPYVVMERLSGTDLRTHLSTAGGPLSLDETLRIGAGIAAGLSATHDAGIVHRDVKPENVMLGTDGSVKLVDLGIAAYQDPAVPDLNPNAGSIGYLAPERIPTSEQPPPRGEPATDLYGLGSVIYEMASGGKAFPGSDVVAVLTAQVHGDVQPLDQVADVPKDVADLVTGLMQPSPDARPQQAADVQQQLVAFAARETAADTAQDVTQIAALGMDGAHTALSAGRDAGSDVGRDQQGQGPGPGRESAAMQPGDAAATTPAPGPQDQTSGNQPDLGPDPPSAELSKEM</sequence>
<protein>
    <recommendedName>
        <fullName evidence="1">non-specific serine/threonine protein kinase</fullName>
        <ecNumber evidence="1">2.7.11.1</ecNumber>
    </recommendedName>
</protein>
<dbReference type="RefSeq" id="WP_358358760.1">
    <property type="nucleotide sequence ID" value="NZ_JBEZFP010000082.1"/>
</dbReference>
<dbReference type="SUPFAM" id="SSF56112">
    <property type="entry name" value="Protein kinase-like (PK-like)"/>
    <property type="match status" value="1"/>
</dbReference>
<evidence type="ECO:0000256" key="2">
    <source>
        <dbReference type="ARBA" id="ARBA00022527"/>
    </source>
</evidence>
<dbReference type="EC" id="2.7.11.1" evidence="1"/>
<keyword evidence="5 9" id="KW-0418">Kinase</keyword>
<evidence type="ECO:0000256" key="5">
    <source>
        <dbReference type="ARBA" id="ARBA00022777"/>
    </source>
</evidence>